<evidence type="ECO:0000259" key="11">
    <source>
        <dbReference type="PROSITE" id="PS50102"/>
    </source>
</evidence>
<evidence type="ECO:0000256" key="5">
    <source>
        <dbReference type="ARBA" id="ARBA00023242"/>
    </source>
</evidence>
<dbReference type="CDD" id="cd00590">
    <property type="entry name" value="RRM_SF"/>
    <property type="match status" value="1"/>
</dbReference>
<feature type="repeat" description="TPR" evidence="9">
    <location>
        <begin position="1207"/>
        <end position="1240"/>
    </location>
</feature>
<evidence type="ECO:0000256" key="10">
    <source>
        <dbReference type="SAM" id="MobiDB-lite"/>
    </source>
</evidence>
<dbReference type="Pfam" id="PF03129">
    <property type="entry name" value="HGTP_anticodon"/>
    <property type="match status" value="1"/>
</dbReference>
<feature type="compositionally biased region" description="Low complexity" evidence="10">
    <location>
        <begin position="912"/>
        <end position="925"/>
    </location>
</feature>
<feature type="repeat" description="TPR" evidence="9">
    <location>
        <begin position="1241"/>
        <end position="1274"/>
    </location>
</feature>
<dbReference type="GO" id="GO:0051301">
    <property type="term" value="P:cell division"/>
    <property type="evidence" value="ECO:0007669"/>
    <property type="project" value="TreeGrafter"/>
</dbReference>
<feature type="region of interest" description="Disordered" evidence="10">
    <location>
        <begin position="890"/>
        <end position="953"/>
    </location>
</feature>
<organism evidence="12 13">
    <name type="scientific">Anopheles minimus</name>
    <dbReference type="NCBI Taxonomy" id="112268"/>
    <lineage>
        <taxon>Eukaryota</taxon>
        <taxon>Metazoa</taxon>
        <taxon>Ecdysozoa</taxon>
        <taxon>Arthropoda</taxon>
        <taxon>Hexapoda</taxon>
        <taxon>Insecta</taxon>
        <taxon>Pterygota</taxon>
        <taxon>Neoptera</taxon>
        <taxon>Endopterygota</taxon>
        <taxon>Diptera</taxon>
        <taxon>Nematocera</taxon>
        <taxon>Culicoidea</taxon>
        <taxon>Culicidae</taxon>
        <taxon>Anophelinae</taxon>
        <taxon>Anopheles</taxon>
    </lineage>
</organism>
<sequence length="1457" mass="162028">MANIPPINSRVYVGGLGEQVKLEEFEELFKDFKPYQDLTLLRGFGFIQFHTENAAQAAIKAMNGKMFNGRKLMVKVANDNRAKKGLLPRGAAAATAKTNASAAPVRDRSPVEMIHAMKRGYLPLQYSVADLSSVYPETPIGQAPLRGIESNDCEIIVVNKELTPYAEHIEARLKRAGLSVDLLFPNNDVPIGKVLANRASQGTYYCIVITPENQERNSITVNVLHGIPAEHRNMPTDDAINFVIKNFNEKMRHDHAPHSLSAYHHAAPVTAPPSQPVPRHAEPQQTQDKHPEAVQNMINLLAANRPLTVLQYERLIKYLTERKEQQIRLELGEDVDTSTASSLIPPIISPVVPTKSKQETERELQKKILDIMNKPSIIGVAKTAASTDNTNNENRFNTNSLPTSRLLHDPKVQRALDSLLQSQLLSNVGFKIEIVMIVQEPVQAAIWHCLNHYHYQDATFLAERLLAEVDSEESVFLLATCYYRSGQKHLAHWLLSKKSVRSTQCRFLLSKCAFDLKKYSEAEYALINDDHLRPRHLDDIAKEFGDIACFALETVSKICLKTERSKLANDASRRAIKLNPFLWQSFADLCSRGEKPNPDSVFQLTSTDIFQTSQAHQYNSIVWFGGSHGYHSGPLQEPPTGANESSVQIGENVDNPSTPVDQCFTQNVNTPNNHHPPGAPPGMGFENAPYVPQQQSLNYSYFNSSAGSIRFSSGANPNAGDQTPTHLFTEHNTPFRKQQFKYLSTISPTTPSFGVLPIIHTPNEPIAFLMTPSPQLVSTGTPVGQTGTAALIQQQGSQLMQFATGMQQSPQQGLIGDGTLADQHAVAPNRKIALLTSNKKMRRHHHNNLGTMGNIINRKHDSPHHPQQAAIQLLQQQSTNTKPIVFSQTGNQLTTTPRTPITTGGALQQGPNVRRSSRLFSNSNSVKENAKSPQINNKFVAPRSPPRRTKQRISKTINSSVTTLLENIAEKKSSVCGPGGDVPVKEKIETITSTVNNDATPLLNEKVILNNSINSAQKMAQQVLQLKKQSADGLMTLLRELGHGFLRLQNYECEKAIEHFSNVPLHHYESSWVKSMIALAHHEMRDYESAVHIFHDIHEREPCRLQYMEIYSTDLWHLQKDVLLSSLAQDLMAQDKTSPITWCVAGNCFSAHKEHETAIKFFFRAIQVDENFAYSYALLGHELVMTEELEKALSMYRLAVLHDPRHYNAWFGIGTVFCKQERHELAELHYRRALQINPRNSVIMVHIAVMQFFLRKTDQAIRTLNAAIALDPRNPQCKFQRGSMFFMMGRYHEALKELDELKQIVPKEAMVYYLMGKIHKKLGNVDLALMHLSWATDLGSKGANNQIKDNFDSIIRTHDSEGGMEGDGGVLVGESSRAGDSTAATGSGGTAHGDGDGVNDKIGSVGSLDPEAGSSSIDPDYSLGIEQVSSDDSTAAVSMRNESLDIIANNFYDSDSY</sequence>
<dbReference type="Gene3D" id="3.30.70.330">
    <property type="match status" value="1"/>
</dbReference>
<feature type="domain" description="RRM" evidence="11">
    <location>
        <begin position="9"/>
        <end position="79"/>
    </location>
</feature>
<dbReference type="PROSITE" id="PS50102">
    <property type="entry name" value="RRM"/>
    <property type="match status" value="1"/>
</dbReference>
<dbReference type="GO" id="GO:0003723">
    <property type="term" value="F:RNA binding"/>
    <property type="evidence" value="ECO:0007669"/>
    <property type="project" value="UniProtKB-UniRule"/>
</dbReference>
<dbReference type="Pfam" id="PF00076">
    <property type="entry name" value="RRM_1"/>
    <property type="match status" value="1"/>
</dbReference>
<dbReference type="SUPFAM" id="SSF52954">
    <property type="entry name" value="Class II aaRS ABD-related"/>
    <property type="match status" value="1"/>
</dbReference>
<dbReference type="GO" id="GO:0005680">
    <property type="term" value="C:anaphase-promoting complex"/>
    <property type="evidence" value="ECO:0007669"/>
    <property type="project" value="TreeGrafter"/>
</dbReference>
<keyword evidence="4 8" id="KW-0694">RNA-binding</keyword>
<dbReference type="Pfam" id="PF12895">
    <property type="entry name" value="ANAPC3"/>
    <property type="match status" value="1"/>
</dbReference>
<dbReference type="InterPro" id="IPR012677">
    <property type="entry name" value="Nucleotide-bd_a/b_plait_sf"/>
</dbReference>
<feature type="region of interest" description="Disordered" evidence="10">
    <location>
        <begin position="1359"/>
        <end position="1422"/>
    </location>
</feature>
<comment type="subcellular location">
    <subcellularLocation>
        <location evidence="1">Nucleus</location>
    </subcellularLocation>
</comment>
<feature type="repeat" description="TPR" evidence="9">
    <location>
        <begin position="1275"/>
        <end position="1308"/>
    </location>
</feature>
<dbReference type="EnsemblMetazoa" id="AMIN010331-RA">
    <property type="protein sequence ID" value="AMIN010331-PA"/>
    <property type="gene ID" value="AMIN010331"/>
</dbReference>
<evidence type="ECO:0000256" key="4">
    <source>
        <dbReference type="ARBA" id="ARBA00022884"/>
    </source>
</evidence>
<feature type="repeat" description="TPR" evidence="9">
    <location>
        <begin position="1139"/>
        <end position="1172"/>
    </location>
</feature>
<evidence type="ECO:0000256" key="7">
    <source>
        <dbReference type="ARBA" id="ARBA00039307"/>
    </source>
</evidence>
<dbReference type="GO" id="GO:0007091">
    <property type="term" value="P:metaphase/anaphase transition of mitotic cell cycle"/>
    <property type="evidence" value="ECO:0007669"/>
    <property type="project" value="TreeGrafter"/>
</dbReference>
<dbReference type="Proteomes" id="UP000075920">
    <property type="component" value="Unassembled WGS sequence"/>
</dbReference>
<dbReference type="GO" id="GO:0005737">
    <property type="term" value="C:cytoplasm"/>
    <property type="evidence" value="ECO:0007669"/>
    <property type="project" value="TreeGrafter"/>
</dbReference>
<dbReference type="FunFam" id="1.25.40.10:FF:000018">
    <property type="entry name" value="Cell division cycle protein 27 homolog B"/>
    <property type="match status" value="1"/>
</dbReference>
<dbReference type="InterPro" id="IPR011990">
    <property type="entry name" value="TPR-like_helical_dom_sf"/>
</dbReference>
<comment type="similarity">
    <text evidence="6">Belongs to the APC3/CDC27 family.</text>
</comment>
<evidence type="ECO:0000313" key="12">
    <source>
        <dbReference type="EnsemblMetazoa" id="AMIN010331-PA"/>
    </source>
</evidence>
<dbReference type="PROSITE" id="PS50005">
    <property type="entry name" value="TPR"/>
    <property type="match status" value="5"/>
</dbReference>
<dbReference type="SUPFAM" id="SSF48452">
    <property type="entry name" value="TPR-like"/>
    <property type="match status" value="2"/>
</dbReference>
<keyword evidence="5" id="KW-0539">Nucleus</keyword>
<evidence type="ECO:0000256" key="2">
    <source>
        <dbReference type="ARBA" id="ARBA00022737"/>
    </source>
</evidence>
<dbReference type="InterPro" id="IPR019734">
    <property type="entry name" value="TPR_rpt"/>
</dbReference>
<name>A0A182WIX7_9DIPT</name>
<keyword evidence="13" id="KW-1185">Reference proteome</keyword>
<reference evidence="12" key="2">
    <citation type="submission" date="2020-05" db="UniProtKB">
        <authorList>
            <consortium name="EnsemblMetazoa"/>
        </authorList>
    </citation>
    <scope>IDENTIFICATION</scope>
    <source>
        <strain evidence="12">MINIMUS1</strain>
    </source>
</reference>
<evidence type="ECO:0000256" key="6">
    <source>
        <dbReference type="ARBA" id="ARBA00038210"/>
    </source>
</evidence>
<dbReference type="Pfam" id="PF00515">
    <property type="entry name" value="TPR_1"/>
    <property type="match status" value="1"/>
</dbReference>
<dbReference type="GO" id="GO:0031145">
    <property type="term" value="P:anaphase-promoting complex-dependent catabolic process"/>
    <property type="evidence" value="ECO:0007669"/>
    <property type="project" value="TreeGrafter"/>
</dbReference>
<keyword evidence="2" id="KW-0677">Repeat</keyword>
<proteinExistence type="inferred from homology"/>
<dbReference type="SUPFAM" id="SSF54928">
    <property type="entry name" value="RNA-binding domain, RBD"/>
    <property type="match status" value="1"/>
</dbReference>
<feature type="compositionally biased region" description="Low complexity" evidence="10">
    <location>
        <begin position="1372"/>
        <end position="1385"/>
    </location>
</feature>
<evidence type="ECO:0000256" key="1">
    <source>
        <dbReference type="ARBA" id="ARBA00004123"/>
    </source>
</evidence>
<dbReference type="Gene3D" id="1.25.40.10">
    <property type="entry name" value="Tetratricopeptide repeat domain"/>
    <property type="match status" value="4"/>
</dbReference>
<feature type="repeat" description="TPR" evidence="9">
    <location>
        <begin position="1173"/>
        <end position="1206"/>
    </location>
</feature>
<dbReference type="InterPro" id="IPR000504">
    <property type="entry name" value="RRM_dom"/>
</dbReference>
<evidence type="ECO:0000256" key="9">
    <source>
        <dbReference type="PROSITE-ProRule" id="PRU00339"/>
    </source>
</evidence>
<dbReference type="VEuPathDB" id="VectorBase:AMIN010331"/>
<dbReference type="PANTHER" id="PTHR12558:SF13">
    <property type="entry name" value="CELL DIVISION CYCLE PROTEIN 27 HOMOLOG"/>
    <property type="match status" value="1"/>
</dbReference>
<dbReference type="InterPro" id="IPR004154">
    <property type="entry name" value="Anticodon-bd"/>
</dbReference>
<accession>A0A182WIX7</accession>
<dbReference type="STRING" id="112268.A0A182WIX7"/>
<keyword evidence="3 9" id="KW-0802">TPR repeat</keyword>
<dbReference type="SMART" id="SM00028">
    <property type="entry name" value="TPR"/>
    <property type="match status" value="7"/>
</dbReference>
<feature type="compositionally biased region" description="Basic and acidic residues" evidence="10">
    <location>
        <begin position="279"/>
        <end position="290"/>
    </location>
</feature>
<evidence type="ECO:0000256" key="8">
    <source>
        <dbReference type="PROSITE-ProRule" id="PRU00176"/>
    </source>
</evidence>
<dbReference type="GO" id="GO:0016567">
    <property type="term" value="P:protein ubiquitination"/>
    <property type="evidence" value="ECO:0007669"/>
    <property type="project" value="TreeGrafter"/>
</dbReference>
<dbReference type="Pfam" id="PF13432">
    <property type="entry name" value="TPR_16"/>
    <property type="match status" value="1"/>
</dbReference>
<feature type="compositionally biased region" description="Low complexity" evidence="10">
    <location>
        <begin position="894"/>
        <end position="903"/>
    </location>
</feature>
<dbReference type="Gene3D" id="3.40.50.800">
    <property type="entry name" value="Anticodon-binding domain"/>
    <property type="match status" value="1"/>
</dbReference>
<dbReference type="PANTHER" id="PTHR12558">
    <property type="entry name" value="CELL DIVISION CYCLE 16,23,27"/>
    <property type="match status" value="1"/>
</dbReference>
<dbReference type="InterPro" id="IPR035979">
    <property type="entry name" value="RBD_domain_sf"/>
</dbReference>
<dbReference type="InterPro" id="IPR036621">
    <property type="entry name" value="Anticodon-bd_dom_sf"/>
</dbReference>
<evidence type="ECO:0000256" key="3">
    <source>
        <dbReference type="ARBA" id="ARBA00022803"/>
    </source>
</evidence>
<protein>
    <recommendedName>
        <fullName evidence="7">Cell division cycle protein 27 homolog</fullName>
    </recommendedName>
</protein>
<dbReference type="SMART" id="SM00360">
    <property type="entry name" value="RRM"/>
    <property type="match status" value="1"/>
</dbReference>
<evidence type="ECO:0000313" key="13">
    <source>
        <dbReference type="Proteomes" id="UP000075920"/>
    </source>
</evidence>
<feature type="region of interest" description="Disordered" evidence="10">
    <location>
        <begin position="267"/>
        <end position="290"/>
    </location>
</feature>
<reference evidence="13" key="1">
    <citation type="submission" date="2013-03" db="EMBL/GenBank/DDBJ databases">
        <title>The Genome Sequence of Anopheles minimus MINIMUS1.</title>
        <authorList>
            <consortium name="The Broad Institute Genomics Platform"/>
            <person name="Neafsey D.E."/>
            <person name="Walton C."/>
            <person name="Walker B."/>
            <person name="Young S.K."/>
            <person name="Zeng Q."/>
            <person name="Gargeya S."/>
            <person name="Fitzgerald M."/>
            <person name="Haas B."/>
            <person name="Abouelleil A."/>
            <person name="Allen A.W."/>
            <person name="Alvarado L."/>
            <person name="Arachchi H.M."/>
            <person name="Berlin A.M."/>
            <person name="Chapman S.B."/>
            <person name="Gainer-Dewar J."/>
            <person name="Goldberg J."/>
            <person name="Griggs A."/>
            <person name="Gujja S."/>
            <person name="Hansen M."/>
            <person name="Howarth C."/>
            <person name="Imamovic A."/>
            <person name="Ireland A."/>
            <person name="Larimer J."/>
            <person name="McCowan C."/>
            <person name="Murphy C."/>
            <person name="Pearson M."/>
            <person name="Poon T.W."/>
            <person name="Priest M."/>
            <person name="Roberts A."/>
            <person name="Saif S."/>
            <person name="Shea T."/>
            <person name="Sisk P."/>
            <person name="Sykes S."/>
            <person name="Wortman J."/>
            <person name="Nusbaum C."/>
            <person name="Birren B."/>
        </authorList>
    </citation>
    <scope>NUCLEOTIDE SEQUENCE [LARGE SCALE GENOMIC DNA]</scope>
    <source>
        <strain evidence="13">MINIMUS1</strain>
    </source>
</reference>